<accession>A0A0T9P794</accession>
<proteinExistence type="predicted"/>
<feature type="transmembrane region" description="Helical" evidence="1">
    <location>
        <begin position="17"/>
        <end position="37"/>
    </location>
</feature>
<keyword evidence="1" id="KW-0472">Membrane</keyword>
<reference evidence="3" key="1">
    <citation type="submission" date="2015-03" db="EMBL/GenBank/DDBJ databases">
        <authorList>
            <consortium name="Pathogen Informatics"/>
            <person name="Murphy D."/>
        </authorList>
    </citation>
    <scope>NUCLEOTIDE SEQUENCE [LARGE SCALE GENOMIC DNA]</scope>
    <source>
        <strain evidence="3">IP6945</strain>
    </source>
</reference>
<protein>
    <submittedName>
        <fullName evidence="2">Uncharacterized protein</fullName>
    </submittedName>
</protein>
<keyword evidence="3" id="KW-1185">Reference proteome</keyword>
<dbReference type="AlphaFoldDB" id="A0A0T9P794"/>
<gene>
    <name evidence="2" type="ORF">ERS008472_01591</name>
</gene>
<keyword evidence="1" id="KW-0812">Transmembrane</keyword>
<evidence type="ECO:0000256" key="1">
    <source>
        <dbReference type="SAM" id="Phobius"/>
    </source>
</evidence>
<dbReference type="EMBL" id="CQAW01000005">
    <property type="protein sequence ID" value="CNH49467.1"/>
    <property type="molecule type" value="Genomic_DNA"/>
</dbReference>
<evidence type="ECO:0000313" key="3">
    <source>
        <dbReference type="Proteomes" id="UP000041882"/>
    </source>
</evidence>
<evidence type="ECO:0000313" key="2">
    <source>
        <dbReference type="EMBL" id="CNH49467.1"/>
    </source>
</evidence>
<name>A0A0T9P794_9GAMM</name>
<dbReference type="Proteomes" id="UP000041882">
    <property type="component" value="Unassembled WGS sequence"/>
</dbReference>
<organism evidence="2 3">
    <name type="scientific">Yersinia thracica</name>
    <dbReference type="NCBI Taxonomy" id="2890319"/>
    <lineage>
        <taxon>Bacteria</taxon>
        <taxon>Pseudomonadati</taxon>
        <taxon>Pseudomonadota</taxon>
        <taxon>Gammaproteobacteria</taxon>
        <taxon>Enterobacterales</taxon>
        <taxon>Yersiniaceae</taxon>
        <taxon>Yersinia</taxon>
    </lineage>
</organism>
<sequence>MINNIVFSHSLYEISNLIFIVSFLSVVFDYLLFIMVYKLFSYYGLHFYSVSANIRNHF</sequence>
<keyword evidence="1" id="KW-1133">Transmembrane helix</keyword>